<proteinExistence type="predicted"/>
<sequence length="27" mass="2850">MKNKLLIVSLSLAICHGQELGVGDTIP</sequence>
<dbReference type="EMBL" id="UINC01020509">
    <property type="protein sequence ID" value="SVA86057.1"/>
    <property type="molecule type" value="Genomic_DNA"/>
</dbReference>
<organism evidence="1">
    <name type="scientific">marine metagenome</name>
    <dbReference type="NCBI Taxonomy" id="408172"/>
    <lineage>
        <taxon>unclassified sequences</taxon>
        <taxon>metagenomes</taxon>
        <taxon>ecological metagenomes</taxon>
    </lineage>
</organism>
<protein>
    <submittedName>
        <fullName evidence="1">Uncharacterized protein</fullName>
    </submittedName>
</protein>
<dbReference type="AlphaFoldDB" id="A0A381ZBA3"/>
<evidence type="ECO:0000313" key="1">
    <source>
        <dbReference type="EMBL" id="SVA86057.1"/>
    </source>
</evidence>
<feature type="non-terminal residue" evidence="1">
    <location>
        <position position="27"/>
    </location>
</feature>
<reference evidence="1" key="1">
    <citation type="submission" date="2018-05" db="EMBL/GenBank/DDBJ databases">
        <authorList>
            <person name="Lanie J.A."/>
            <person name="Ng W.-L."/>
            <person name="Kazmierczak K.M."/>
            <person name="Andrzejewski T.M."/>
            <person name="Davidsen T.M."/>
            <person name="Wayne K.J."/>
            <person name="Tettelin H."/>
            <person name="Glass J.I."/>
            <person name="Rusch D."/>
            <person name="Podicherti R."/>
            <person name="Tsui H.-C.T."/>
            <person name="Winkler M.E."/>
        </authorList>
    </citation>
    <scope>NUCLEOTIDE SEQUENCE</scope>
</reference>
<gene>
    <name evidence="1" type="ORF">METZ01_LOCUS138911</name>
</gene>
<accession>A0A381ZBA3</accession>
<name>A0A381ZBA3_9ZZZZ</name>